<keyword evidence="2" id="KW-1185">Reference proteome</keyword>
<dbReference type="AlphaFoldDB" id="A0A5Q0HCX1"/>
<name>A0A5Q0HCX1_SACSY</name>
<proteinExistence type="predicted"/>
<reference evidence="2" key="1">
    <citation type="journal article" date="2021" name="Curr. Microbiol.">
        <title>Complete genome of nocamycin-producing strain Saccharothrix syringae NRRL B-16468 reveals the biosynthetic potential for secondary metabolites.</title>
        <authorList>
            <person name="Mo X."/>
            <person name="Yang S."/>
        </authorList>
    </citation>
    <scope>NUCLEOTIDE SEQUENCE [LARGE SCALE GENOMIC DNA]</scope>
    <source>
        <strain evidence="2">ATCC 51364 / DSM 43886 / JCM 6844 / KCTC 9398 / NBRC 14523 / NRRL B-16468 / INA 2240</strain>
    </source>
</reference>
<dbReference type="RefSeq" id="WP_153278835.1">
    <property type="nucleotide sequence ID" value="NZ_CP034550.1"/>
</dbReference>
<accession>A0A5Q0HCX1</accession>
<gene>
    <name evidence="1" type="ORF">EKG83_45975</name>
</gene>
<sequence length="203" mass="23719">MNATDQGLSTTEVEAIRRNIRNLTPEEFTNHHIVDRVPYIFSDRKQYVEWKSLLAADLDVDPYTIVIVGSSCLGYSISPTKLFNPFHQRSDIDVAVISSAHFEQAWTWLRRPGVRDMFESKRWQHSFDDHRSRLVFDGAIATDKILNRLPYGPQWARALHRAANREPTTRRTIKARIYKDFEALRTYQISNVRTIKQKLLSED</sequence>
<dbReference type="EMBL" id="CP034550">
    <property type="protein sequence ID" value="QFZ23824.1"/>
    <property type="molecule type" value="Genomic_DNA"/>
</dbReference>
<protein>
    <submittedName>
        <fullName evidence="1">Uncharacterized protein</fullName>
    </submittedName>
</protein>
<dbReference type="OrthoDB" id="5149043at2"/>
<dbReference type="KEGG" id="ssyi:EKG83_45975"/>
<evidence type="ECO:0000313" key="1">
    <source>
        <dbReference type="EMBL" id="QFZ23824.1"/>
    </source>
</evidence>
<organism evidence="1 2">
    <name type="scientific">Saccharothrix syringae</name>
    <name type="common">Nocardiopsis syringae</name>
    <dbReference type="NCBI Taxonomy" id="103733"/>
    <lineage>
        <taxon>Bacteria</taxon>
        <taxon>Bacillati</taxon>
        <taxon>Actinomycetota</taxon>
        <taxon>Actinomycetes</taxon>
        <taxon>Pseudonocardiales</taxon>
        <taxon>Pseudonocardiaceae</taxon>
        <taxon>Saccharothrix</taxon>
    </lineage>
</organism>
<evidence type="ECO:0000313" key="2">
    <source>
        <dbReference type="Proteomes" id="UP000325787"/>
    </source>
</evidence>
<dbReference type="Proteomes" id="UP000325787">
    <property type="component" value="Chromosome"/>
</dbReference>